<dbReference type="Proteomes" id="UP000314294">
    <property type="component" value="Unassembled WGS sequence"/>
</dbReference>
<keyword evidence="3" id="KW-1185">Reference proteome</keyword>
<reference evidence="2 3" key="1">
    <citation type="submission" date="2019-03" db="EMBL/GenBank/DDBJ databases">
        <title>First draft genome of Liparis tanakae, snailfish: a comprehensive survey of snailfish specific genes.</title>
        <authorList>
            <person name="Kim W."/>
            <person name="Song I."/>
            <person name="Jeong J.-H."/>
            <person name="Kim D."/>
            <person name="Kim S."/>
            <person name="Ryu S."/>
            <person name="Song J.Y."/>
            <person name="Lee S.K."/>
        </authorList>
    </citation>
    <scope>NUCLEOTIDE SEQUENCE [LARGE SCALE GENOMIC DNA]</scope>
    <source>
        <tissue evidence="2">Muscle</tissue>
    </source>
</reference>
<evidence type="ECO:0000313" key="3">
    <source>
        <dbReference type="Proteomes" id="UP000314294"/>
    </source>
</evidence>
<feature type="compositionally biased region" description="Polar residues" evidence="1">
    <location>
        <begin position="1"/>
        <end position="20"/>
    </location>
</feature>
<gene>
    <name evidence="2" type="ORF">EYF80_058509</name>
</gene>
<dbReference type="EMBL" id="SRLO01003564">
    <property type="protein sequence ID" value="TNN31339.1"/>
    <property type="molecule type" value="Genomic_DNA"/>
</dbReference>
<sequence>MPSFLTSVTGTWTGCRTQRQPSRKAEMSGTTHSMLSAHLEQTGRHPQVGREVLSRQLQHGDVATAVELRTQEDPRVTRPIRGGADRPARGGGGTWKTPPTCKLSTTGTGVTGEWTGPMPS</sequence>
<feature type="compositionally biased region" description="Low complexity" evidence="1">
    <location>
        <begin position="105"/>
        <end position="120"/>
    </location>
</feature>
<feature type="region of interest" description="Disordered" evidence="1">
    <location>
        <begin position="1"/>
        <end position="32"/>
    </location>
</feature>
<protein>
    <submittedName>
        <fullName evidence="2">Uncharacterized protein</fullName>
    </submittedName>
</protein>
<dbReference type="AlphaFoldDB" id="A0A4Z2ERC0"/>
<evidence type="ECO:0000256" key="1">
    <source>
        <dbReference type="SAM" id="MobiDB-lite"/>
    </source>
</evidence>
<accession>A0A4Z2ERC0</accession>
<organism evidence="2 3">
    <name type="scientific">Liparis tanakae</name>
    <name type="common">Tanaka's snailfish</name>
    <dbReference type="NCBI Taxonomy" id="230148"/>
    <lineage>
        <taxon>Eukaryota</taxon>
        <taxon>Metazoa</taxon>
        <taxon>Chordata</taxon>
        <taxon>Craniata</taxon>
        <taxon>Vertebrata</taxon>
        <taxon>Euteleostomi</taxon>
        <taxon>Actinopterygii</taxon>
        <taxon>Neopterygii</taxon>
        <taxon>Teleostei</taxon>
        <taxon>Neoteleostei</taxon>
        <taxon>Acanthomorphata</taxon>
        <taxon>Eupercaria</taxon>
        <taxon>Perciformes</taxon>
        <taxon>Cottioidei</taxon>
        <taxon>Cottales</taxon>
        <taxon>Liparidae</taxon>
        <taxon>Liparis</taxon>
    </lineage>
</organism>
<comment type="caution">
    <text evidence="2">The sequence shown here is derived from an EMBL/GenBank/DDBJ whole genome shotgun (WGS) entry which is preliminary data.</text>
</comment>
<evidence type="ECO:0000313" key="2">
    <source>
        <dbReference type="EMBL" id="TNN31339.1"/>
    </source>
</evidence>
<proteinExistence type="predicted"/>
<feature type="region of interest" description="Disordered" evidence="1">
    <location>
        <begin position="67"/>
        <end position="120"/>
    </location>
</feature>
<name>A0A4Z2ERC0_9TELE</name>